<keyword evidence="2" id="KW-1185">Reference proteome</keyword>
<comment type="caution">
    <text evidence="1">The sequence shown here is derived from an EMBL/GenBank/DDBJ whole genome shotgun (WGS) entry which is preliminary data.</text>
</comment>
<sequence length="132" mass="14590">MQIRFLGKETSGGDSPTLYATDRQTYLIQGYKVTDPEILAKLDIPEGETCVEIYARLLAHLSKDGLHGVVTSWAPPIVRVMENGNYLVQGPRVTDPAIRAELALPDNEDCIEVPREALRALLEENDRGVDDA</sequence>
<organism evidence="1 2">
    <name type="scientific">Actinomadura keratinilytica</name>
    <dbReference type="NCBI Taxonomy" id="547461"/>
    <lineage>
        <taxon>Bacteria</taxon>
        <taxon>Bacillati</taxon>
        <taxon>Actinomycetota</taxon>
        <taxon>Actinomycetes</taxon>
        <taxon>Streptosporangiales</taxon>
        <taxon>Thermomonosporaceae</taxon>
        <taxon>Actinomadura</taxon>
    </lineage>
</organism>
<gene>
    <name evidence="1" type="ORF">GCM10022416_49430</name>
</gene>
<dbReference type="Proteomes" id="UP001500266">
    <property type="component" value="Unassembled WGS sequence"/>
</dbReference>
<protein>
    <submittedName>
        <fullName evidence="1">Uncharacterized protein</fullName>
    </submittedName>
</protein>
<proteinExistence type="predicted"/>
<dbReference type="RefSeq" id="WP_345023984.1">
    <property type="nucleotide sequence ID" value="NZ_BAABDO010000097.1"/>
</dbReference>
<evidence type="ECO:0000313" key="1">
    <source>
        <dbReference type="EMBL" id="GAA4151818.1"/>
    </source>
</evidence>
<accession>A0ABP7ZAM5</accession>
<name>A0ABP7ZAM5_9ACTN</name>
<dbReference type="EMBL" id="BAABDO010000097">
    <property type="protein sequence ID" value="GAA4151818.1"/>
    <property type="molecule type" value="Genomic_DNA"/>
</dbReference>
<evidence type="ECO:0000313" key="2">
    <source>
        <dbReference type="Proteomes" id="UP001500266"/>
    </source>
</evidence>
<reference evidence="2" key="1">
    <citation type="journal article" date="2019" name="Int. J. Syst. Evol. Microbiol.">
        <title>The Global Catalogue of Microorganisms (GCM) 10K type strain sequencing project: providing services to taxonomists for standard genome sequencing and annotation.</title>
        <authorList>
            <consortium name="The Broad Institute Genomics Platform"/>
            <consortium name="The Broad Institute Genome Sequencing Center for Infectious Disease"/>
            <person name="Wu L."/>
            <person name="Ma J."/>
        </authorList>
    </citation>
    <scope>NUCLEOTIDE SEQUENCE [LARGE SCALE GENOMIC DNA]</scope>
    <source>
        <strain evidence="2">JCM 17316</strain>
    </source>
</reference>